<dbReference type="InterPro" id="IPR012312">
    <property type="entry name" value="Hemerythrin-like"/>
</dbReference>
<evidence type="ECO:0000313" key="3">
    <source>
        <dbReference type="Proteomes" id="UP001165074"/>
    </source>
</evidence>
<dbReference type="AlphaFoldDB" id="A0A9W6RWK6"/>
<gene>
    <name evidence="2" type="ORF">Airi02_010460</name>
</gene>
<sequence>MTDQIDFTMMYVTHDAFRRDLARLEAAVADGRAATPQVRAGWDNFTAQLHVHHTVEDEWLWPRLTELVKDRPGALALLADMEAEHARLDPLLEGLGRALAANAADLAQRVETLAAVLDRHLEHEEDEALPLIQEVMTPADWKEFGRAMARRQGVKGAAAYVPWITDGIPRADRRRFLSHLPAPVRAVNRLAWTPRYRRRRLWNPQGQATKAA</sequence>
<dbReference type="Proteomes" id="UP001165074">
    <property type="component" value="Unassembled WGS sequence"/>
</dbReference>
<dbReference type="CDD" id="cd12108">
    <property type="entry name" value="Hr-like"/>
    <property type="match status" value="1"/>
</dbReference>
<reference evidence="2" key="1">
    <citation type="submission" date="2023-03" db="EMBL/GenBank/DDBJ databases">
        <title>Actinoallomurus iriomotensis NBRC 103684.</title>
        <authorList>
            <person name="Ichikawa N."/>
            <person name="Sato H."/>
            <person name="Tonouchi N."/>
        </authorList>
    </citation>
    <scope>NUCLEOTIDE SEQUENCE</scope>
    <source>
        <strain evidence="2">NBRC 103684</strain>
    </source>
</reference>
<feature type="domain" description="Hemerythrin-like" evidence="1">
    <location>
        <begin position="9"/>
        <end position="132"/>
    </location>
</feature>
<keyword evidence="3" id="KW-1185">Reference proteome</keyword>
<evidence type="ECO:0000259" key="1">
    <source>
        <dbReference type="Pfam" id="PF01814"/>
    </source>
</evidence>
<protein>
    <recommendedName>
        <fullName evidence="1">Hemerythrin-like domain-containing protein</fullName>
    </recommendedName>
</protein>
<dbReference type="Gene3D" id="1.20.120.520">
    <property type="entry name" value="nmb1532 protein domain like"/>
    <property type="match status" value="1"/>
</dbReference>
<dbReference type="RefSeq" id="WP_285567257.1">
    <property type="nucleotide sequence ID" value="NZ_BSTK01000002.1"/>
</dbReference>
<evidence type="ECO:0000313" key="2">
    <source>
        <dbReference type="EMBL" id="GLY83116.1"/>
    </source>
</evidence>
<dbReference type="Pfam" id="PF01814">
    <property type="entry name" value="Hemerythrin"/>
    <property type="match status" value="1"/>
</dbReference>
<organism evidence="2 3">
    <name type="scientific">Actinoallomurus iriomotensis</name>
    <dbReference type="NCBI Taxonomy" id="478107"/>
    <lineage>
        <taxon>Bacteria</taxon>
        <taxon>Bacillati</taxon>
        <taxon>Actinomycetota</taxon>
        <taxon>Actinomycetes</taxon>
        <taxon>Streptosporangiales</taxon>
        <taxon>Thermomonosporaceae</taxon>
        <taxon>Actinoallomurus</taxon>
    </lineage>
</organism>
<dbReference type="EMBL" id="BSTK01000002">
    <property type="protein sequence ID" value="GLY83116.1"/>
    <property type="molecule type" value="Genomic_DNA"/>
</dbReference>
<name>A0A9W6RWK6_9ACTN</name>
<accession>A0A9W6RWK6</accession>
<comment type="caution">
    <text evidence="2">The sequence shown here is derived from an EMBL/GenBank/DDBJ whole genome shotgun (WGS) entry which is preliminary data.</text>
</comment>
<proteinExistence type="predicted"/>